<dbReference type="RefSeq" id="WP_170842794.1">
    <property type="nucleotide sequence ID" value="NZ_FNDS01000004.1"/>
</dbReference>
<gene>
    <name evidence="19" type="ORF">SAMN05216272_104496</name>
</gene>
<comment type="similarity">
    <text evidence="5 18">Belongs to the CDS family.</text>
</comment>
<evidence type="ECO:0000256" key="1">
    <source>
        <dbReference type="ARBA" id="ARBA00001698"/>
    </source>
</evidence>
<dbReference type="Pfam" id="PF01148">
    <property type="entry name" value="CTP_transf_1"/>
    <property type="match status" value="1"/>
</dbReference>
<evidence type="ECO:0000256" key="4">
    <source>
        <dbReference type="ARBA" id="ARBA00005189"/>
    </source>
</evidence>
<evidence type="ECO:0000313" key="20">
    <source>
        <dbReference type="Proteomes" id="UP000199636"/>
    </source>
</evidence>
<evidence type="ECO:0000256" key="2">
    <source>
        <dbReference type="ARBA" id="ARBA00004651"/>
    </source>
</evidence>
<dbReference type="PROSITE" id="PS01315">
    <property type="entry name" value="CDS"/>
    <property type="match status" value="1"/>
</dbReference>
<evidence type="ECO:0000256" key="6">
    <source>
        <dbReference type="ARBA" id="ARBA00012487"/>
    </source>
</evidence>
<dbReference type="Proteomes" id="UP000199636">
    <property type="component" value="Unassembled WGS sequence"/>
</dbReference>
<evidence type="ECO:0000256" key="8">
    <source>
        <dbReference type="ARBA" id="ARBA00022475"/>
    </source>
</evidence>
<dbReference type="PANTHER" id="PTHR46382">
    <property type="entry name" value="PHOSPHATIDATE CYTIDYLYLTRANSFERASE"/>
    <property type="match status" value="1"/>
</dbReference>
<keyword evidence="16" id="KW-0594">Phospholipid biosynthesis</keyword>
<evidence type="ECO:0000256" key="16">
    <source>
        <dbReference type="ARBA" id="ARBA00023209"/>
    </source>
</evidence>
<dbReference type="AlphaFoldDB" id="A0A1G8GUT0"/>
<keyword evidence="9" id="KW-0444">Lipid biosynthesis</keyword>
<evidence type="ECO:0000256" key="7">
    <source>
        <dbReference type="ARBA" id="ARBA00019373"/>
    </source>
</evidence>
<proteinExistence type="inferred from homology"/>
<accession>A0A1G8GUT0</accession>
<evidence type="ECO:0000256" key="13">
    <source>
        <dbReference type="ARBA" id="ARBA00022989"/>
    </source>
</evidence>
<dbReference type="STRING" id="428992.SAMN05216272_104496"/>
<organism evidence="19 20">
    <name type="scientific">Pseudomonas panipatensis</name>
    <dbReference type="NCBI Taxonomy" id="428992"/>
    <lineage>
        <taxon>Bacteria</taxon>
        <taxon>Pseudomonadati</taxon>
        <taxon>Pseudomonadota</taxon>
        <taxon>Gammaproteobacteria</taxon>
        <taxon>Pseudomonadales</taxon>
        <taxon>Pseudomonadaceae</taxon>
        <taxon>Pseudomonas</taxon>
    </lineage>
</organism>
<dbReference type="PANTHER" id="PTHR46382:SF1">
    <property type="entry name" value="PHOSPHATIDATE CYTIDYLYLTRANSFERASE"/>
    <property type="match status" value="1"/>
</dbReference>
<keyword evidence="17" id="KW-1208">Phospholipid metabolism</keyword>
<dbReference type="GO" id="GO:0004605">
    <property type="term" value="F:phosphatidate cytidylyltransferase activity"/>
    <property type="evidence" value="ECO:0007669"/>
    <property type="project" value="UniProtKB-EC"/>
</dbReference>
<evidence type="ECO:0000256" key="12">
    <source>
        <dbReference type="ARBA" id="ARBA00022695"/>
    </source>
</evidence>
<dbReference type="InterPro" id="IPR000374">
    <property type="entry name" value="PC_trans"/>
</dbReference>
<sequence>LTESMFKRESGMKDSSHLLPGHGGVLDRIDSLTAAIPVFTVLLWMSGWGTP</sequence>
<keyword evidence="15" id="KW-0472">Membrane</keyword>
<evidence type="ECO:0000256" key="18">
    <source>
        <dbReference type="RuleBase" id="RU003938"/>
    </source>
</evidence>
<keyword evidence="8" id="KW-1003">Cell membrane</keyword>
<dbReference type="GO" id="GO:0005886">
    <property type="term" value="C:plasma membrane"/>
    <property type="evidence" value="ECO:0007669"/>
    <property type="project" value="UniProtKB-SubCell"/>
</dbReference>
<keyword evidence="10 18" id="KW-0808">Transferase</keyword>
<comment type="pathway">
    <text evidence="4">Lipid metabolism.</text>
</comment>
<evidence type="ECO:0000313" key="19">
    <source>
        <dbReference type="EMBL" id="SDH98175.1"/>
    </source>
</evidence>
<evidence type="ECO:0000256" key="10">
    <source>
        <dbReference type="ARBA" id="ARBA00022679"/>
    </source>
</evidence>
<name>A0A1G8GUT0_9PSED</name>
<dbReference type="GO" id="GO:0016024">
    <property type="term" value="P:CDP-diacylglycerol biosynthetic process"/>
    <property type="evidence" value="ECO:0007669"/>
    <property type="project" value="UniProtKB-UniPathway"/>
</dbReference>
<evidence type="ECO:0000256" key="5">
    <source>
        <dbReference type="ARBA" id="ARBA00010185"/>
    </source>
</evidence>
<comment type="subcellular location">
    <subcellularLocation>
        <location evidence="2">Cell membrane</location>
        <topology evidence="2">Multi-pass membrane protein</topology>
    </subcellularLocation>
</comment>
<evidence type="ECO:0000256" key="15">
    <source>
        <dbReference type="ARBA" id="ARBA00023136"/>
    </source>
</evidence>
<comment type="catalytic activity">
    <reaction evidence="1 18">
        <text>a 1,2-diacyl-sn-glycero-3-phosphate + CTP + H(+) = a CDP-1,2-diacyl-sn-glycerol + diphosphate</text>
        <dbReference type="Rhea" id="RHEA:16229"/>
        <dbReference type="ChEBI" id="CHEBI:15378"/>
        <dbReference type="ChEBI" id="CHEBI:33019"/>
        <dbReference type="ChEBI" id="CHEBI:37563"/>
        <dbReference type="ChEBI" id="CHEBI:58332"/>
        <dbReference type="ChEBI" id="CHEBI:58608"/>
        <dbReference type="EC" id="2.7.7.41"/>
    </reaction>
</comment>
<protein>
    <recommendedName>
        <fullName evidence="7 18">Phosphatidate cytidylyltransferase</fullName>
        <ecNumber evidence="6 18">2.7.7.41</ecNumber>
    </recommendedName>
</protein>
<evidence type="ECO:0000256" key="17">
    <source>
        <dbReference type="ARBA" id="ARBA00023264"/>
    </source>
</evidence>
<evidence type="ECO:0000256" key="14">
    <source>
        <dbReference type="ARBA" id="ARBA00023098"/>
    </source>
</evidence>
<dbReference type="EMBL" id="FNDS01000004">
    <property type="protein sequence ID" value="SDH98175.1"/>
    <property type="molecule type" value="Genomic_DNA"/>
</dbReference>
<evidence type="ECO:0000256" key="9">
    <source>
        <dbReference type="ARBA" id="ARBA00022516"/>
    </source>
</evidence>
<comment type="pathway">
    <text evidence="3 18">Phospholipid metabolism; CDP-diacylglycerol biosynthesis; CDP-diacylglycerol from sn-glycerol 3-phosphate: step 3/3.</text>
</comment>
<keyword evidence="12 18" id="KW-0548">Nucleotidyltransferase</keyword>
<keyword evidence="11 18" id="KW-0812">Transmembrane</keyword>
<dbReference type="UniPathway" id="UPA00557">
    <property type="reaction ID" value="UER00614"/>
</dbReference>
<keyword evidence="13" id="KW-1133">Transmembrane helix</keyword>
<keyword evidence="14" id="KW-0443">Lipid metabolism</keyword>
<feature type="non-terminal residue" evidence="19">
    <location>
        <position position="1"/>
    </location>
</feature>
<evidence type="ECO:0000256" key="11">
    <source>
        <dbReference type="ARBA" id="ARBA00022692"/>
    </source>
</evidence>
<evidence type="ECO:0000256" key="3">
    <source>
        <dbReference type="ARBA" id="ARBA00005119"/>
    </source>
</evidence>
<dbReference type="EC" id="2.7.7.41" evidence="6 18"/>
<keyword evidence="20" id="KW-1185">Reference proteome</keyword>
<reference evidence="20" key="1">
    <citation type="submission" date="2016-10" db="EMBL/GenBank/DDBJ databases">
        <authorList>
            <person name="Varghese N."/>
            <person name="Submissions S."/>
        </authorList>
    </citation>
    <scope>NUCLEOTIDE SEQUENCE [LARGE SCALE GENOMIC DNA]</scope>
    <source>
        <strain evidence="20">CCM 7469</strain>
    </source>
</reference>